<name>A0ACC0C9E7_CATRO</name>
<dbReference type="EMBL" id="CM044701">
    <property type="protein sequence ID" value="KAI5681574.1"/>
    <property type="molecule type" value="Genomic_DNA"/>
</dbReference>
<sequence>MTLVHQGLPPSPPIPFTTHPPPTTSYHPYTPVPYDPYGYSQPPQTSYEPYAHTPSLPIRMPGLDPTQYFSRTQIPLNDVSGPGLQLGAKFFEQLAGSVPVDSSYSGAEYGAAARAISSSDVGLGRDSVMSKIAGSRQKKPEKSRPPTNPTQKKKSKNDGWEQTGPADGGPQDPVIVPSYSGHDRGILKSRSHNVSLTDWTPIIQSDLHISDSSIGINAQDLAGVADSPCSGLSTEQRAACYVLYLLGSSLFTDKSGNNVPGKLWPLVKNVSSVGLDIHVCSYVCTSGESGSEVVQTLHPEICYFEWVQCIPAHPIRLQEHCRPANNRVYMVKNVFIEALWLEAPSHMLTSTWTSIPAIPPSRCTDDYMPWFLPRTHPRIQNPYRLPRGVQMPTIAPITPQVLLDMVARELDRDNINDATKVSRASDMIKRYLQTRR</sequence>
<evidence type="ECO:0000313" key="1">
    <source>
        <dbReference type="EMBL" id="KAI5681574.1"/>
    </source>
</evidence>
<proteinExistence type="predicted"/>
<organism evidence="1 2">
    <name type="scientific">Catharanthus roseus</name>
    <name type="common">Madagascar periwinkle</name>
    <name type="synonym">Vinca rosea</name>
    <dbReference type="NCBI Taxonomy" id="4058"/>
    <lineage>
        <taxon>Eukaryota</taxon>
        <taxon>Viridiplantae</taxon>
        <taxon>Streptophyta</taxon>
        <taxon>Embryophyta</taxon>
        <taxon>Tracheophyta</taxon>
        <taxon>Spermatophyta</taxon>
        <taxon>Magnoliopsida</taxon>
        <taxon>eudicotyledons</taxon>
        <taxon>Gunneridae</taxon>
        <taxon>Pentapetalae</taxon>
        <taxon>asterids</taxon>
        <taxon>lamiids</taxon>
        <taxon>Gentianales</taxon>
        <taxon>Apocynaceae</taxon>
        <taxon>Rauvolfioideae</taxon>
        <taxon>Vinceae</taxon>
        <taxon>Catharanthinae</taxon>
        <taxon>Catharanthus</taxon>
    </lineage>
</organism>
<comment type="caution">
    <text evidence="1">The sequence shown here is derived from an EMBL/GenBank/DDBJ whole genome shotgun (WGS) entry which is preliminary data.</text>
</comment>
<keyword evidence="2" id="KW-1185">Reference proteome</keyword>
<protein>
    <submittedName>
        <fullName evidence="1">Uncharacterized protein</fullName>
    </submittedName>
</protein>
<dbReference type="Proteomes" id="UP001060085">
    <property type="component" value="Linkage Group LG01"/>
</dbReference>
<gene>
    <name evidence="1" type="ORF">M9H77_02802</name>
</gene>
<reference evidence="2" key="1">
    <citation type="journal article" date="2023" name="Nat. Plants">
        <title>Single-cell RNA sequencing provides a high-resolution roadmap for understanding the multicellular compartmentation of specialized metabolism.</title>
        <authorList>
            <person name="Sun S."/>
            <person name="Shen X."/>
            <person name="Li Y."/>
            <person name="Li Y."/>
            <person name="Wang S."/>
            <person name="Li R."/>
            <person name="Zhang H."/>
            <person name="Shen G."/>
            <person name="Guo B."/>
            <person name="Wei J."/>
            <person name="Xu J."/>
            <person name="St-Pierre B."/>
            <person name="Chen S."/>
            <person name="Sun C."/>
        </authorList>
    </citation>
    <scope>NUCLEOTIDE SEQUENCE [LARGE SCALE GENOMIC DNA]</scope>
</reference>
<evidence type="ECO:0000313" key="2">
    <source>
        <dbReference type="Proteomes" id="UP001060085"/>
    </source>
</evidence>
<accession>A0ACC0C9E7</accession>